<keyword evidence="2" id="KW-0805">Transcription regulation</keyword>
<evidence type="ECO:0000313" key="8">
    <source>
        <dbReference type="Proteomes" id="UP000004263"/>
    </source>
</evidence>
<dbReference type="Gene3D" id="1.10.10.10">
    <property type="entry name" value="Winged helix-like DNA-binding domain superfamily/Winged helix DNA-binding domain"/>
    <property type="match status" value="1"/>
</dbReference>
<accession>Q1N2T2</accession>
<dbReference type="InterPro" id="IPR036390">
    <property type="entry name" value="WH_DNA-bd_sf"/>
</dbReference>
<dbReference type="HOGENOM" id="CLU_039613_9_0_6"/>
<protein>
    <submittedName>
        <fullName evidence="7">Transcriptional regulator, LysR family protein</fullName>
    </submittedName>
</protein>
<comment type="similarity">
    <text evidence="1">Belongs to the LysR transcriptional regulatory family.</text>
</comment>
<gene>
    <name evidence="7" type="ORF">RED65_06818</name>
</gene>
<dbReference type="AlphaFoldDB" id="Q1N2T2"/>
<reference evidence="7 8" key="1">
    <citation type="submission" date="2006-03" db="EMBL/GenBank/DDBJ databases">
        <authorList>
            <person name="Pinhassi J."/>
            <person name="Pedros-Alio C."/>
            <person name="Ferriera S."/>
            <person name="Johnson J."/>
            <person name="Kravitz S."/>
            <person name="Halpern A."/>
            <person name="Remington K."/>
            <person name="Beeson K."/>
            <person name="Tran B."/>
            <person name="Rogers Y.-H."/>
            <person name="Friedman R."/>
            <person name="Venter J.C."/>
        </authorList>
    </citation>
    <scope>NUCLEOTIDE SEQUENCE [LARGE SCALE GENOMIC DNA]</scope>
    <source>
        <strain evidence="7 8">RED65</strain>
    </source>
</reference>
<dbReference type="InterPro" id="IPR000847">
    <property type="entry name" value="LysR_HTH_N"/>
</dbReference>
<name>Q1N2T2_9GAMM</name>
<evidence type="ECO:0000256" key="5">
    <source>
        <dbReference type="ARBA" id="ARBA00023163"/>
    </source>
</evidence>
<dbReference type="SUPFAM" id="SSF46785">
    <property type="entry name" value="Winged helix' DNA-binding domain"/>
    <property type="match status" value="1"/>
</dbReference>
<dbReference type="SUPFAM" id="SSF53850">
    <property type="entry name" value="Periplasmic binding protein-like II"/>
    <property type="match status" value="1"/>
</dbReference>
<dbReference type="RefSeq" id="WP_007016188.1">
    <property type="nucleotide sequence ID" value="NZ_AAQH01000006.1"/>
</dbReference>
<dbReference type="PANTHER" id="PTHR30293:SF2">
    <property type="entry name" value="TRANSCRIPTIONAL ACTIVATOR PROTEIN NHAR"/>
    <property type="match status" value="1"/>
</dbReference>
<keyword evidence="3" id="KW-0238">DNA-binding</keyword>
<dbReference type="Pfam" id="PF03466">
    <property type="entry name" value="LysR_substrate"/>
    <property type="match status" value="1"/>
</dbReference>
<evidence type="ECO:0000256" key="2">
    <source>
        <dbReference type="ARBA" id="ARBA00023015"/>
    </source>
</evidence>
<dbReference type="InterPro" id="IPR036388">
    <property type="entry name" value="WH-like_DNA-bd_sf"/>
</dbReference>
<dbReference type="InterPro" id="IPR005119">
    <property type="entry name" value="LysR_subst-bd"/>
</dbReference>
<comment type="caution">
    <text evidence="7">The sequence shown here is derived from an EMBL/GenBank/DDBJ whole genome shotgun (WGS) entry which is preliminary data.</text>
</comment>
<keyword evidence="8" id="KW-1185">Reference proteome</keyword>
<proteinExistence type="inferred from homology"/>
<dbReference type="GO" id="GO:2000142">
    <property type="term" value="P:regulation of DNA-templated transcription initiation"/>
    <property type="evidence" value="ECO:0007669"/>
    <property type="project" value="TreeGrafter"/>
</dbReference>
<dbReference type="Proteomes" id="UP000004263">
    <property type="component" value="Unassembled WGS sequence"/>
</dbReference>
<dbReference type="NCBIfam" id="NF008284">
    <property type="entry name" value="PRK11062.1"/>
    <property type="match status" value="1"/>
</dbReference>
<evidence type="ECO:0000313" key="7">
    <source>
        <dbReference type="EMBL" id="EAT12587.1"/>
    </source>
</evidence>
<dbReference type="PROSITE" id="PS50931">
    <property type="entry name" value="HTH_LYSR"/>
    <property type="match status" value="1"/>
</dbReference>
<feature type="domain" description="HTH lysR-type" evidence="6">
    <location>
        <begin position="2"/>
        <end position="59"/>
    </location>
</feature>
<dbReference type="EMBL" id="AAQH01000006">
    <property type="protein sequence ID" value="EAT12587.1"/>
    <property type="molecule type" value="Genomic_DNA"/>
</dbReference>
<keyword evidence="5" id="KW-0804">Transcription</keyword>
<evidence type="ECO:0000259" key="6">
    <source>
        <dbReference type="PROSITE" id="PS50931"/>
    </source>
</evidence>
<dbReference type="Pfam" id="PF00126">
    <property type="entry name" value="HTH_1"/>
    <property type="match status" value="1"/>
</dbReference>
<dbReference type="GO" id="GO:0003700">
    <property type="term" value="F:DNA-binding transcription factor activity"/>
    <property type="evidence" value="ECO:0007669"/>
    <property type="project" value="InterPro"/>
</dbReference>
<organism evidence="7 8">
    <name type="scientific">Bermanella marisrubri</name>
    <dbReference type="NCBI Taxonomy" id="207949"/>
    <lineage>
        <taxon>Bacteria</taxon>
        <taxon>Pseudomonadati</taxon>
        <taxon>Pseudomonadota</taxon>
        <taxon>Gammaproteobacteria</taxon>
        <taxon>Oceanospirillales</taxon>
        <taxon>Oceanospirillaceae</taxon>
        <taxon>Bermanella</taxon>
    </lineage>
</organism>
<keyword evidence="4" id="KW-0010">Activator</keyword>
<dbReference type="STRING" id="207949.RED65_06818"/>
<dbReference type="GO" id="GO:0003677">
    <property type="term" value="F:DNA binding"/>
    <property type="evidence" value="ECO:0007669"/>
    <property type="project" value="UniProtKB-KW"/>
</dbReference>
<evidence type="ECO:0000256" key="1">
    <source>
        <dbReference type="ARBA" id="ARBA00009437"/>
    </source>
</evidence>
<dbReference type="PANTHER" id="PTHR30293">
    <property type="entry name" value="TRANSCRIPTIONAL REGULATORY PROTEIN NAC-RELATED"/>
    <property type="match status" value="1"/>
</dbReference>
<dbReference type="Gene3D" id="3.40.190.290">
    <property type="match status" value="1"/>
</dbReference>
<dbReference type="OrthoDB" id="464481at2"/>
<evidence type="ECO:0000256" key="3">
    <source>
        <dbReference type="ARBA" id="ARBA00023125"/>
    </source>
</evidence>
<sequence>MINFKHLHYFWVVAKQGGIMRASEALHITPQTISGQIRLLEEQLGESLFEKSGRNLEITDTGRTVLSYADDIFSLGYELEETVKNTANRTQTLKVGIADVIPKSIAYRLIQPALKSDGSIRLVCKENSLETLLGELALHKLDIVIADGPIPQRLGVKGYSHALGDCGITFLASHKLKNTLTGEFPLNLSGAPFLMPSDLSLVQPQLLQWLDRQHIFPRIVGEFDDSALMKAFGQDGVGVFAVPTAIAEEVMKQYQVETVGQTEEIREQFFAITTEETLNNPALRAINETAVDWLN</sequence>
<evidence type="ECO:0000256" key="4">
    <source>
        <dbReference type="ARBA" id="ARBA00023159"/>
    </source>
</evidence>